<accession>Q91TH1</accession>
<dbReference type="GeneID" id="921104"/>
<feature type="region of interest" description="Disordered" evidence="1">
    <location>
        <begin position="1"/>
        <end position="63"/>
    </location>
</feature>
<dbReference type="KEGG" id="vg:921104"/>
<dbReference type="Proteomes" id="UP000137095">
    <property type="component" value="Segment"/>
</dbReference>
<protein>
    <submittedName>
        <fullName evidence="2">T125</fullName>
    </submittedName>
</protein>
<dbReference type="RefSeq" id="NP_116481.1">
    <property type="nucleotide sequence ID" value="NC_002794.1"/>
</dbReference>
<reference evidence="2 3" key="1">
    <citation type="journal article" date="2001" name="J. Virol.">
        <title>Analysis and characterization of the complete genome of tupaia (tree shrew) herpesvirus.</title>
        <authorList>
            <person name="Bahr U."/>
            <person name="Darai G."/>
        </authorList>
    </citation>
    <scope>NUCLEOTIDE SEQUENCE [LARGE SCALE GENOMIC DNA]</scope>
    <source>
        <strain evidence="2">2</strain>
    </source>
</reference>
<sequence length="63" mass="6363">MRKGGVGTFQRSPGAESVRNGNGWDIATATRVTAGRGSDSAGALLIGPGRCQPPPQRRSLGGA</sequence>
<organismHost>
    <name type="scientific">Tupaia belangeri</name>
    <name type="common">Common tree shrew</name>
    <name type="synonym">Tupaia glis belangeri</name>
    <dbReference type="NCBI Taxonomy" id="37347"/>
</organismHost>
<evidence type="ECO:0000256" key="1">
    <source>
        <dbReference type="SAM" id="MobiDB-lite"/>
    </source>
</evidence>
<name>Q91TH1_TUHV1</name>
<dbReference type="EMBL" id="AF281817">
    <property type="protein sequence ID" value="AAK57176.1"/>
    <property type="molecule type" value="Genomic_DNA"/>
</dbReference>
<evidence type="ECO:0000313" key="2">
    <source>
        <dbReference type="EMBL" id="AAK57176.1"/>
    </source>
</evidence>
<keyword evidence="3" id="KW-1185">Reference proteome</keyword>
<proteinExistence type="predicted"/>
<organism evidence="2 3">
    <name type="scientific">Tupaiid herpesvirus 1 (strain 1)</name>
    <name type="common">TuHV-1</name>
    <name type="synonym">Herpesvirus tupaia (strain 1)</name>
    <dbReference type="NCBI Taxonomy" id="10397"/>
    <lineage>
        <taxon>Viruses</taxon>
        <taxon>Duplodnaviria</taxon>
        <taxon>Heunggongvirae</taxon>
        <taxon>Peploviricota</taxon>
        <taxon>Herviviricetes</taxon>
        <taxon>Herpesvirales</taxon>
        <taxon>Orthoherpesviridae</taxon>
        <taxon>Betaherpesvirinae</taxon>
        <taxon>Quwivirus</taxon>
        <taxon>Quwivirus tupaiidbeta1</taxon>
    </lineage>
</organism>
<evidence type="ECO:0000313" key="3">
    <source>
        <dbReference type="Proteomes" id="UP000137095"/>
    </source>
</evidence>